<dbReference type="AlphaFoldDB" id="A0A2I1I644"/>
<evidence type="ECO:0000256" key="1">
    <source>
        <dbReference type="ARBA" id="ARBA00004821"/>
    </source>
</evidence>
<proteinExistence type="inferred from homology"/>
<dbReference type="RefSeq" id="WP_101627818.1">
    <property type="nucleotide sequence ID" value="NZ_PKKJ01000002.1"/>
</dbReference>
<reference evidence="10 11" key="1">
    <citation type="submission" date="2017-12" db="EMBL/GenBank/DDBJ databases">
        <title>Phylogenetic diversity of female urinary microbiome.</title>
        <authorList>
            <person name="Thomas-White K."/>
            <person name="Wolfe A.J."/>
        </authorList>
    </citation>
    <scope>NUCLEOTIDE SEQUENCE [LARGE SCALE GENOMIC DNA]</scope>
    <source>
        <strain evidence="10 11">UMB0250</strain>
    </source>
</reference>
<dbReference type="UniPathway" id="UPA00538">
    <property type="reaction ID" value="UER00592"/>
</dbReference>
<evidence type="ECO:0000256" key="2">
    <source>
        <dbReference type="ARBA" id="ARBA00022679"/>
    </source>
</evidence>
<evidence type="ECO:0000256" key="4">
    <source>
        <dbReference type="ARBA" id="ARBA00024732"/>
    </source>
</evidence>
<feature type="binding site" evidence="7">
    <location>
        <begin position="140"/>
        <end position="142"/>
    </location>
    <ligand>
        <name>substrate</name>
    </ligand>
</feature>
<evidence type="ECO:0000259" key="9">
    <source>
        <dbReference type="PROSITE" id="PS51733"/>
    </source>
</evidence>
<dbReference type="InterPro" id="IPR045864">
    <property type="entry name" value="aa-tRNA-synth_II/BPL/LPL"/>
</dbReference>
<dbReference type="PIRSF" id="PIRSF016262">
    <property type="entry name" value="LPLase"/>
    <property type="match status" value="1"/>
</dbReference>
<dbReference type="SUPFAM" id="SSF55681">
    <property type="entry name" value="Class II aaRS and biotin synthetases"/>
    <property type="match status" value="1"/>
</dbReference>
<comment type="similarity">
    <text evidence="5">Belongs to the LipB family.</text>
</comment>
<dbReference type="EMBL" id="PKKJ01000002">
    <property type="protein sequence ID" value="PKY66606.1"/>
    <property type="molecule type" value="Genomic_DNA"/>
</dbReference>
<feature type="binding site" evidence="7">
    <location>
        <begin position="153"/>
        <end position="155"/>
    </location>
    <ligand>
        <name>substrate</name>
    </ligand>
</feature>
<feature type="domain" description="BPL/LPL catalytic" evidence="9">
    <location>
        <begin position="30"/>
        <end position="210"/>
    </location>
</feature>
<dbReference type="Proteomes" id="UP000234545">
    <property type="component" value="Unassembled WGS sequence"/>
</dbReference>
<feature type="site" description="Lowers pKa of active site Cys" evidence="8">
    <location>
        <position position="137"/>
    </location>
</feature>
<keyword evidence="2 5" id="KW-0808">Transferase</keyword>
<dbReference type="PANTHER" id="PTHR10993:SF7">
    <property type="entry name" value="LIPOYLTRANSFERASE 2, MITOCHONDRIAL-RELATED"/>
    <property type="match status" value="1"/>
</dbReference>
<dbReference type="OrthoDB" id="9787061at2"/>
<dbReference type="InterPro" id="IPR004143">
    <property type="entry name" value="BPL_LPL_catalytic"/>
</dbReference>
<comment type="pathway">
    <text evidence="1 5">Protein modification; protein lipoylation via endogenous pathway; protein N(6)-(lipoyl)lysine from octanoyl-[acyl-carrier-protein]: step 1/2.</text>
</comment>
<dbReference type="NCBIfam" id="NF010925">
    <property type="entry name" value="PRK14345.1"/>
    <property type="match status" value="1"/>
</dbReference>
<dbReference type="Gene3D" id="3.30.930.10">
    <property type="entry name" value="Bira Bifunctional Protein, Domain 2"/>
    <property type="match status" value="1"/>
</dbReference>
<feature type="active site" description="Acyl-thioester intermediate" evidence="6">
    <location>
        <position position="172"/>
    </location>
</feature>
<dbReference type="PANTHER" id="PTHR10993">
    <property type="entry name" value="OCTANOYLTRANSFERASE"/>
    <property type="match status" value="1"/>
</dbReference>
<dbReference type="GO" id="GO:0033819">
    <property type="term" value="F:lipoyl(octanoyl) transferase activity"/>
    <property type="evidence" value="ECO:0007669"/>
    <property type="project" value="UniProtKB-EC"/>
</dbReference>
<comment type="function">
    <text evidence="4 5">Catalyzes the transfer of endogenously produced octanoic acid from octanoyl-acyl-carrier-protein onto the lipoyl domains of lipoate-dependent enzymes. Lipoyl-ACP can also act as a substrate although octanoyl-ACP is likely to be the physiological substrate.</text>
</comment>
<evidence type="ECO:0000256" key="6">
    <source>
        <dbReference type="PIRSR" id="PIRSR016262-1"/>
    </source>
</evidence>
<evidence type="ECO:0000313" key="11">
    <source>
        <dbReference type="Proteomes" id="UP000234545"/>
    </source>
</evidence>
<sequence>MHVIDLIDAGTSDYMEVDRLQRQLHDQAAAGDGDSIIVTQFAPTWTAGRHTKPEDIPDSTVRVIHVDRAGSATWHGPGQVVVYPNVKLKEPVDLYAWIRSVEAGVIETVREEWGLPVHRIDGRAGVWLTEEGRRDRKICAIGLKVARGATLHGVALNVDIDPIEAFAGIIPCGLFDADVACLSWEGVNVPLRTAADALVSHLISSIRPQLADPSQEITYSKGNACEYLA</sequence>
<comment type="catalytic activity">
    <reaction evidence="5">
        <text>octanoyl-[ACP] + L-lysyl-[protein] = N(6)-octanoyl-L-lysyl-[protein] + holo-[ACP] + H(+)</text>
        <dbReference type="Rhea" id="RHEA:17665"/>
        <dbReference type="Rhea" id="RHEA-COMP:9636"/>
        <dbReference type="Rhea" id="RHEA-COMP:9685"/>
        <dbReference type="Rhea" id="RHEA-COMP:9752"/>
        <dbReference type="Rhea" id="RHEA-COMP:9928"/>
        <dbReference type="ChEBI" id="CHEBI:15378"/>
        <dbReference type="ChEBI" id="CHEBI:29969"/>
        <dbReference type="ChEBI" id="CHEBI:64479"/>
        <dbReference type="ChEBI" id="CHEBI:78463"/>
        <dbReference type="ChEBI" id="CHEBI:78809"/>
        <dbReference type="EC" id="2.3.1.181"/>
    </reaction>
</comment>
<evidence type="ECO:0000256" key="3">
    <source>
        <dbReference type="ARBA" id="ARBA00023315"/>
    </source>
</evidence>
<dbReference type="NCBIfam" id="TIGR00214">
    <property type="entry name" value="lipB"/>
    <property type="match status" value="1"/>
</dbReference>
<dbReference type="GO" id="GO:0016874">
    <property type="term" value="F:ligase activity"/>
    <property type="evidence" value="ECO:0007669"/>
    <property type="project" value="UniProtKB-KW"/>
</dbReference>
<keyword evidence="3 5" id="KW-0012">Acyltransferase</keyword>
<evidence type="ECO:0000256" key="8">
    <source>
        <dbReference type="PIRSR" id="PIRSR016262-3"/>
    </source>
</evidence>
<dbReference type="InterPro" id="IPR000544">
    <property type="entry name" value="Octanoyltransferase"/>
</dbReference>
<comment type="caution">
    <text evidence="10">The sequence shown here is derived from an EMBL/GenBank/DDBJ whole genome shotgun (WGS) entry which is preliminary data.</text>
</comment>
<dbReference type="Pfam" id="PF21948">
    <property type="entry name" value="LplA-B_cat"/>
    <property type="match status" value="1"/>
</dbReference>
<evidence type="ECO:0000256" key="7">
    <source>
        <dbReference type="PIRSR" id="PIRSR016262-2"/>
    </source>
</evidence>
<organism evidence="10 11">
    <name type="scientific">Schaalia turicensis</name>
    <dbReference type="NCBI Taxonomy" id="131111"/>
    <lineage>
        <taxon>Bacteria</taxon>
        <taxon>Bacillati</taxon>
        <taxon>Actinomycetota</taxon>
        <taxon>Actinomycetes</taxon>
        <taxon>Actinomycetales</taxon>
        <taxon>Actinomycetaceae</taxon>
        <taxon>Schaalia</taxon>
    </lineage>
</organism>
<name>A0A2I1I644_9ACTO</name>
<protein>
    <recommendedName>
        <fullName evidence="5">Octanoyltransferase</fullName>
        <ecNumber evidence="5">2.3.1.181</ecNumber>
    </recommendedName>
</protein>
<dbReference type="GO" id="GO:0009249">
    <property type="term" value="P:protein lipoylation"/>
    <property type="evidence" value="ECO:0007669"/>
    <property type="project" value="InterPro"/>
</dbReference>
<accession>A0A2I1I644</accession>
<dbReference type="EC" id="2.3.1.181" evidence="5"/>
<evidence type="ECO:0000313" key="10">
    <source>
        <dbReference type="EMBL" id="PKY66606.1"/>
    </source>
</evidence>
<feature type="binding site" evidence="7">
    <location>
        <begin position="68"/>
        <end position="75"/>
    </location>
    <ligand>
        <name>substrate</name>
    </ligand>
</feature>
<keyword evidence="10" id="KW-0436">Ligase</keyword>
<evidence type="ECO:0000256" key="5">
    <source>
        <dbReference type="PIRNR" id="PIRNR016262"/>
    </source>
</evidence>
<dbReference type="PROSITE" id="PS51733">
    <property type="entry name" value="BPL_LPL_CATALYTIC"/>
    <property type="match status" value="1"/>
</dbReference>
<gene>
    <name evidence="10" type="ORF">CYJ25_03500</name>
</gene>